<sequence>MSEYQIFKLVVQSWTQLDKDALHIYVGLAVMFLSALLTGRSLRSPLPWCAVLLAACVGEALDFRDDIRLFGRWHWQGSVHDLWNTLFWPTVILLLARFGVLERLGRRRG</sequence>
<evidence type="ECO:0000256" key="1">
    <source>
        <dbReference type="SAM" id="Phobius"/>
    </source>
</evidence>
<protein>
    <submittedName>
        <fullName evidence="2">Uncharacterized protein</fullName>
    </submittedName>
</protein>
<evidence type="ECO:0000313" key="2">
    <source>
        <dbReference type="EMBL" id="SBV97732.1"/>
    </source>
</evidence>
<gene>
    <name evidence="2" type="ORF">KL86APRO_10923</name>
</gene>
<feature type="transmembrane region" description="Helical" evidence="1">
    <location>
        <begin position="83"/>
        <end position="100"/>
    </location>
</feature>
<dbReference type="EMBL" id="FLUO01000001">
    <property type="protein sequence ID" value="SBV97732.1"/>
    <property type="molecule type" value="Genomic_DNA"/>
</dbReference>
<organism evidence="2">
    <name type="scientific">uncultured Alphaproteobacteria bacterium</name>
    <dbReference type="NCBI Taxonomy" id="91750"/>
    <lineage>
        <taxon>Bacteria</taxon>
        <taxon>Pseudomonadati</taxon>
        <taxon>Pseudomonadota</taxon>
        <taxon>Alphaproteobacteria</taxon>
        <taxon>environmental samples</taxon>
    </lineage>
</organism>
<keyword evidence="1" id="KW-0472">Membrane</keyword>
<name>A0A212JE81_9PROT</name>
<proteinExistence type="predicted"/>
<feature type="transmembrane region" description="Helical" evidence="1">
    <location>
        <begin position="22"/>
        <end position="39"/>
    </location>
</feature>
<keyword evidence="1" id="KW-1133">Transmembrane helix</keyword>
<reference evidence="2" key="1">
    <citation type="submission" date="2016-04" db="EMBL/GenBank/DDBJ databases">
        <authorList>
            <person name="Evans L.H."/>
            <person name="Alamgir A."/>
            <person name="Owens N."/>
            <person name="Weber N.D."/>
            <person name="Virtaneva K."/>
            <person name="Barbian K."/>
            <person name="Babar A."/>
            <person name="Rosenke K."/>
        </authorList>
    </citation>
    <scope>NUCLEOTIDE SEQUENCE</scope>
    <source>
        <strain evidence="2">86</strain>
    </source>
</reference>
<keyword evidence="1" id="KW-0812">Transmembrane</keyword>
<dbReference type="AlphaFoldDB" id="A0A212JE81"/>
<accession>A0A212JE81</accession>